<feature type="repeat" description="ANK" evidence="3">
    <location>
        <begin position="80"/>
        <end position="108"/>
    </location>
</feature>
<feature type="repeat" description="ANK" evidence="3">
    <location>
        <begin position="537"/>
        <end position="569"/>
    </location>
</feature>
<dbReference type="PRINTS" id="PR01415">
    <property type="entry name" value="ANKYRIN"/>
</dbReference>
<protein>
    <submittedName>
        <fullName evidence="4">ANK1 protein</fullName>
    </submittedName>
</protein>
<dbReference type="SMART" id="SM00248">
    <property type="entry name" value="ANK"/>
    <property type="match status" value="32"/>
</dbReference>
<dbReference type="InterPro" id="IPR002110">
    <property type="entry name" value="Ankyrin_rpt"/>
</dbReference>
<evidence type="ECO:0000256" key="2">
    <source>
        <dbReference type="ARBA" id="ARBA00023043"/>
    </source>
</evidence>
<accession>A0A812T5R3</accession>
<feature type="repeat" description="ANK" evidence="3">
    <location>
        <begin position="708"/>
        <end position="740"/>
    </location>
</feature>
<reference evidence="4" key="1">
    <citation type="submission" date="2021-02" db="EMBL/GenBank/DDBJ databases">
        <authorList>
            <person name="Dougan E. K."/>
            <person name="Rhodes N."/>
            <person name="Thang M."/>
            <person name="Chan C."/>
        </authorList>
    </citation>
    <scope>NUCLEOTIDE SEQUENCE</scope>
</reference>
<name>A0A812T5R3_9DINO</name>
<sequence>MAAECGHMDVVRVLCASRANVNLSTDTGMVPLHAAAKNGSLEMLHLLFRFRAEADLATRKPVAADSISAADTKGGPNLEAGITPLFMAAQNGHTQLVRILCDARADASQTLPESGRTPVYMAARSGQTDVLKLFVEKGVNINTRLYTEGKLTPLLAASSLGHSACVQILCDAKADVDVSSGDLDATAVYLASAKGHVDVVKILCKVGADLSRSPASGATAVYMAAFNGHTEVVRSLCAARAEPDRACSNRTPLFVAAKNGHLEIAKILCLARCDVHRSSFSGATPLHVAAMAGHVELIDRLLKSRADLSRPSGHVGVGPATTPLHLASLGNKPEAVRFLCQARADKHASAARPGSTPLMMAVLCGHSDIVDVLCEEDPKRQAKMLKQTALLLHVAARNGHEGIVWRLCKCGANVNEMVTQEALDQLHESALPASGDGLDACMGRIITEDSREEGTEVSDGIDEAKHGEWDAETKAGGGGVDPDEDVPVEVEVERYRPEVSLHVGATPMFMAALFGRFEAVKTLYEAGAQIDKTGAKDGATPFMVAAQQGHLEVVRYLLDLRADINRRLTDMGATAMYLAAESGQTEIVRFLCKQRADLNQPTSDVEQPPLLAAVLHNHGEIVELLCEARADLDQVRGDISQDTTLTLASEYGFLGTCRCLLEAKASANKPAGSGSAPLLLAAEHGHEGLVKVLCAAKADPNQTLTTCEGIAPLPVAARRGFLQIVEHLLQARADPNMKCFPTHLSEIMLATENANACLGHTLSTMPDMPLDSDVAPVLFVALLNHRIEVVSMLCRYKADPNRCANDHATPLLCATKAGVIHLVRILCEAHADINFAQAPHITPLHSAACEGQSDIVEYLCQKRADVNKEAHDGTFPLYSAVATDELDNSNTVRLLLQARAESNKCVSDVSAKCNAKDEAKAAKTPLIVAAEHHQVEAARLLLEARASVQAAAAKGTTALLMAAEVAIRRNLDMVELLLEHRSAVDQANLDYGATALHIAASCGHVPLAQQLLLHKAHVDSVTTKGHTPLHFACWWNHPETARLLLDARADKHARVCNRPGINAFLMTVLQDNPDVMKVLCGDQVHVQDPELCSVLMHVAARNGQAQIAGYLCQLRCDLNRVVRKEDILYLTLAAQSAQCLHPCNSAAIHADSEDESYRSEEEDDFEEDVLHAGDEVDAGYAAMNVREVDLQVGVTALHLAAFYGHDDLVYSLLSSRADPDFAGNSSNLTPLMAAAGEGFPDVVRVLGESRADLDRTDRHGRTALFIAAEEARTDVVAELCRARADVNKSPGQVTPLHMAVSGNCTEMVCVLCTAGAHIEEVRASLQQIILERAHEAPGDLGDSDAEMTDLGE</sequence>
<keyword evidence="1" id="KW-0677">Repeat</keyword>
<dbReference type="Proteomes" id="UP000604046">
    <property type="component" value="Unassembled WGS sequence"/>
</dbReference>
<feature type="repeat" description="ANK" evidence="3">
    <location>
        <begin position="503"/>
        <end position="535"/>
    </location>
</feature>
<dbReference type="Pfam" id="PF12796">
    <property type="entry name" value="Ank_2"/>
    <property type="match status" value="9"/>
</dbReference>
<dbReference type="Gene3D" id="1.25.40.20">
    <property type="entry name" value="Ankyrin repeat-containing domain"/>
    <property type="match status" value="10"/>
</dbReference>
<dbReference type="SUPFAM" id="SSF48403">
    <property type="entry name" value="Ankyrin repeat"/>
    <property type="match status" value="5"/>
</dbReference>
<dbReference type="Pfam" id="PF00023">
    <property type="entry name" value="Ank"/>
    <property type="match status" value="3"/>
</dbReference>
<feature type="repeat" description="ANK" evidence="3">
    <location>
        <begin position="1192"/>
        <end position="1224"/>
    </location>
</feature>
<feature type="repeat" description="ANK" evidence="3">
    <location>
        <begin position="839"/>
        <end position="871"/>
    </location>
</feature>
<dbReference type="PROSITE" id="PS50088">
    <property type="entry name" value="ANK_REPEAT"/>
    <property type="match status" value="15"/>
</dbReference>
<feature type="repeat" description="ANK" evidence="3">
    <location>
        <begin position="1226"/>
        <end position="1258"/>
    </location>
</feature>
<feature type="repeat" description="ANK" evidence="3">
    <location>
        <begin position="281"/>
        <end position="313"/>
    </location>
</feature>
<evidence type="ECO:0000256" key="1">
    <source>
        <dbReference type="ARBA" id="ARBA00022737"/>
    </source>
</evidence>
<feature type="repeat" description="ANK" evidence="3">
    <location>
        <begin position="1024"/>
        <end position="1050"/>
    </location>
</feature>
<dbReference type="OrthoDB" id="434458at2759"/>
<keyword evidence="2 3" id="KW-0040">ANK repeat</keyword>
<dbReference type="PANTHER" id="PTHR24126">
    <property type="entry name" value="ANKYRIN REPEAT, PH AND SEC7 DOMAIN CONTAINING PROTEIN SECG-RELATED"/>
    <property type="match status" value="1"/>
</dbReference>
<dbReference type="PROSITE" id="PS50297">
    <property type="entry name" value="ANK_REP_REGION"/>
    <property type="match status" value="13"/>
</dbReference>
<comment type="caution">
    <text evidence="4">The sequence shown here is derived from an EMBL/GenBank/DDBJ whole genome shotgun (WGS) entry which is preliminary data.</text>
</comment>
<evidence type="ECO:0000256" key="3">
    <source>
        <dbReference type="PROSITE-ProRule" id="PRU00023"/>
    </source>
</evidence>
<dbReference type="EMBL" id="CAJNDS010002515">
    <property type="protein sequence ID" value="CAE7507072.1"/>
    <property type="molecule type" value="Genomic_DNA"/>
</dbReference>
<feature type="repeat" description="ANK" evidence="3">
    <location>
        <begin position="571"/>
        <end position="603"/>
    </location>
</feature>
<feature type="repeat" description="ANK" evidence="3">
    <location>
        <begin position="183"/>
        <end position="215"/>
    </location>
</feature>
<dbReference type="PANTHER" id="PTHR24126:SF14">
    <property type="entry name" value="ANK_REP_REGION DOMAIN-CONTAINING PROTEIN"/>
    <property type="match status" value="1"/>
</dbReference>
<organism evidence="4 5">
    <name type="scientific">Symbiodinium natans</name>
    <dbReference type="NCBI Taxonomy" id="878477"/>
    <lineage>
        <taxon>Eukaryota</taxon>
        <taxon>Sar</taxon>
        <taxon>Alveolata</taxon>
        <taxon>Dinophyceae</taxon>
        <taxon>Suessiales</taxon>
        <taxon>Symbiodiniaceae</taxon>
        <taxon>Symbiodinium</taxon>
    </lineage>
</organism>
<feature type="repeat" description="ANK" evidence="3">
    <location>
        <begin position="114"/>
        <end position="146"/>
    </location>
</feature>
<dbReference type="InterPro" id="IPR036770">
    <property type="entry name" value="Ankyrin_rpt-contain_sf"/>
</dbReference>
<feature type="repeat" description="ANK" evidence="3">
    <location>
        <begin position="991"/>
        <end position="1023"/>
    </location>
</feature>
<evidence type="ECO:0000313" key="4">
    <source>
        <dbReference type="EMBL" id="CAE7507072.1"/>
    </source>
</evidence>
<evidence type="ECO:0000313" key="5">
    <source>
        <dbReference type="Proteomes" id="UP000604046"/>
    </source>
</evidence>
<keyword evidence="5" id="KW-1185">Reference proteome</keyword>
<feature type="repeat" description="ANK" evidence="3">
    <location>
        <begin position="27"/>
        <end position="59"/>
    </location>
</feature>
<feature type="repeat" description="ANK" evidence="3">
    <location>
        <begin position="673"/>
        <end position="705"/>
    </location>
</feature>
<dbReference type="Pfam" id="PF13637">
    <property type="entry name" value="Ank_4"/>
    <property type="match status" value="1"/>
</dbReference>
<gene>
    <name evidence="4" type="primary">ANK1</name>
    <name evidence="4" type="ORF">SNAT2548_LOCUS28400</name>
</gene>
<proteinExistence type="predicted"/>